<dbReference type="PROSITE" id="PS51257">
    <property type="entry name" value="PROKAR_LIPOPROTEIN"/>
    <property type="match status" value="1"/>
</dbReference>
<dbReference type="EMBL" id="CP001114">
    <property type="protein sequence ID" value="ACO45837.1"/>
    <property type="molecule type" value="Genomic_DNA"/>
</dbReference>
<proteinExistence type="predicted"/>
<sequence length="1249" mass="127009">MKRTLGGLFLALTLAACSQSDTPSSAPAPEAKASTPEAAASSPVLRRLDTVTLVNVTNHVVSGGRISRTPGQTGNPSFYMAETSNDNQNNCNFNNGQKGTLTLTSSDVSKIPNPPTVEITGCGTANPVTIPYTVASGATAGEVTLTATATGGHAGSTNTPTSFIVEIIIPSGTDTSPPVIVPTVTGTQGLNDWYTSDVQVVWSVTDGQSAITTRECPTPLIETDTNGTTVTCSATSAGGTSTRSVFIKRDATAPVISDANIVNTTWRKTNLSAAFTASDPTSGLATSTDDSFTLVASSESASATQPTVVSKTVRDAAGNVATRTVSALIDKTAPSVSGSDVTDPAWHKADVVSPTFTITETGSGLVDGTPSSFTLTAKDESTLSGTTVVPTTVSRTITDKAGNATIRTFSAKIDRTSPVISGSDTSVTTWTNSASVSSDPFTASDPLSGLADARLASFTLTATAESESATAPTLVSQTVTDAAGNSAVRTFSALIDRTAPTITGSRSPLAPPSGWNNANVTVSFSCDGTRSDVASCTTSQTVSTEGANQSVTGTVTDQAGNRATTTVTGISIDKTAPMVALALAGTAGLNDWYRSAVEVTTTGTDTASGSGGVNCSAKQTLSDETGSAGVTVSGSCTDAAGNTGSDSETVKIDRTAPTITGSRTPAANAQGWNNDNVAVSFTCTDARSGMGSCLGNKTVTTEGADQSVTGTATDNAGNSATATVGSISIDKTAPEISGADVNDTIWRKTPLSVSFTANDDTSGLETSTDASFSLTATADSTRVNGNPVPTTVSRTVKDKAGNTAVRTVNALIDTAKPTISGSTDSRANDKGWYTADVTVSFQCADALSGLKSCSASQKLTEGADQSATGTATDNAGNNETATLNGLKIDTSKPTIDYTLSSPVPASGWYTSDVTVTFTCADSVSGVASCPKAITVSADGPTEITGSVTDQAGHSASITPFTIQLDKTAPAISYVLRGTTGKNGWYTSDVIIDYTCTDAASGVNTCPADTTLTSSAASQLHTATDKAGNSGKVTVEAINIDKIAPVIDGSKLPTSIHASSFTAIPLLPLLSATDSGGSGLAGSGAITCNPTNLAINNLSTETNSVSCTVEDLAGNTSKFEQKVRVYIGNIWSGTHNFLSPLKSDPSDLSLAKSGSTVPLKFTAPQLATGPAVGLAKELTISRGFKALSITDKSYEITDVTLASTADWRYDAASNHYIHNLSTKGFAAGEYTYEVRYNGVLIARGAFNVKP</sequence>
<keyword evidence="2" id="KW-0732">Signal</keyword>
<evidence type="ECO:0000256" key="1">
    <source>
        <dbReference type="SAM" id="MobiDB-lite"/>
    </source>
</evidence>
<dbReference type="RefSeq" id="WP_012692960.1">
    <property type="nucleotide sequence ID" value="NC_012526.1"/>
</dbReference>
<feature type="chain" id="PRO_5002907897" description="Ig-like domain-containing protein" evidence="2">
    <location>
        <begin position="21"/>
        <end position="1249"/>
    </location>
</feature>
<dbReference type="PaxDb" id="546414-Deide_09590"/>
<dbReference type="Proteomes" id="UP000002208">
    <property type="component" value="Chromosome"/>
</dbReference>
<feature type="signal peptide" evidence="2">
    <location>
        <begin position="1"/>
        <end position="20"/>
    </location>
</feature>
<protein>
    <recommendedName>
        <fullName evidence="5">Ig-like domain-containing protein</fullName>
    </recommendedName>
</protein>
<evidence type="ECO:0000313" key="3">
    <source>
        <dbReference type="EMBL" id="ACO45837.1"/>
    </source>
</evidence>
<dbReference type="NCBIfam" id="NF038114">
    <property type="entry name" value="rightmost"/>
    <property type="match status" value="1"/>
</dbReference>
<accession>C1CUH0</accession>
<reference evidence="3 4" key="1">
    <citation type="journal article" date="2009" name="PLoS Genet.">
        <title>Alliance of proteomics and genomics to unravel the specificities of Sahara bacterium Deinococcus deserti.</title>
        <authorList>
            <person name="de Groot A."/>
            <person name="Dulermo R."/>
            <person name="Ortet P."/>
            <person name="Blanchard L."/>
            <person name="Guerin P."/>
            <person name="Fernandez B."/>
            <person name="Vacherie B."/>
            <person name="Dossat C."/>
            <person name="Jolivet E."/>
            <person name="Siguier P."/>
            <person name="Chandler M."/>
            <person name="Barakat M."/>
            <person name="Dedieu A."/>
            <person name="Barbe V."/>
            <person name="Heulin T."/>
            <person name="Sommer S."/>
            <person name="Achouak W."/>
            <person name="Armengaud J."/>
        </authorList>
    </citation>
    <scope>NUCLEOTIDE SEQUENCE [LARGE SCALE GENOMIC DNA]</scope>
    <source>
        <strain evidence="4">DSM 17065 / CIP 109153 / LMG 22923 / VCD115</strain>
    </source>
</reference>
<keyword evidence="4" id="KW-1185">Reference proteome</keyword>
<evidence type="ECO:0000313" key="4">
    <source>
        <dbReference type="Proteomes" id="UP000002208"/>
    </source>
</evidence>
<dbReference type="HOGENOM" id="CLU_278353_0_0_0"/>
<feature type="region of interest" description="Disordered" evidence="1">
    <location>
        <begin position="20"/>
        <end position="43"/>
    </location>
</feature>
<evidence type="ECO:0008006" key="5">
    <source>
        <dbReference type="Google" id="ProtNLM"/>
    </source>
</evidence>
<organism evidence="3 4">
    <name type="scientific">Deinococcus deserti (strain DSM 17065 / CIP 109153 / LMG 22923 / VCD115)</name>
    <dbReference type="NCBI Taxonomy" id="546414"/>
    <lineage>
        <taxon>Bacteria</taxon>
        <taxon>Thermotogati</taxon>
        <taxon>Deinococcota</taxon>
        <taxon>Deinococci</taxon>
        <taxon>Deinococcales</taxon>
        <taxon>Deinococcaceae</taxon>
        <taxon>Deinococcus</taxon>
    </lineage>
</organism>
<evidence type="ECO:0000256" key="2">
    <source>
        <dbReference type="SAM" id="SignalP"/>
    </source>
</evidence>
<gene>
    <name evidence="3" type="ordered locus">Deide_09590</name>
</gene>
<dbReference type="eggNOG" id="COG1524">
    <property type="taxonomic scope" value="Bacteria"/>
</dbReference>
<dbReference type="AlphaFoldDB" id="C1CUH0"/>
<name>C1CUH0_DEIDV</name>
<dbReference type="KEGG" id="ddr:Deide_09590"/>
<dbReference type="eggNOG" id="COG3055">
    <property type="taxonomic scope" value="Bacteria"/>
</dbReference>